<keyword evidence="2 7" id="KW-0547">Nucleotide-binding</keyword>
<reference evidence="11 12" key="1">
    <citation type="submission" date="2019-08" db="EMBL/GenBank/DDBJ databases">
        <authorList>
            <person name="Toschakov S.V."/>
        </authorList>
    </citation>
    <scope>NUCLEOTIDE SEQUENCE [LARGE SCALE GENOMIC DNA]</scope>
    <source>
        <strain evidence="11 12">3753O</strain>
    </source>
</reference>
<gene>
    <name evidence="7" type="primary">mutS2</name>
    <name evidence="7" type="synonym">rqcU</name>
    <name evidence="11" type="ORF">Tbon_00340</name>
</gene>
<dbReference type="PANTHER" id="PTHR48466:SF2">
    <property type="entry name" value="OS10G0509000 PROTEIN"/>
    <property type="match status" value="1"/>
</dbReference>
<feature type="region of interest" description="Disordered" evidence="9">
    <location>
        <begin position="1"/>
        <end position="35"/>
    </location>
</feature>
<comment type="function">
    <text evidence="7">Endonuclease that is involved in the suppression of homologous recombination and thus may have a key role in the control of bacterial genetic diversity.</text>
</comment>
<dbReference type="CDD" id="cd03280">
    <property type="entry name" value="ABC_MutS2"/>
    <property type="match status" value="1"/>
</dbReference>
<dbReference type="SMART" id="SM00534">
    <property type="entry name" value="MUTSac"/>
    <property type="match status" value="1"/>
</dbReference>
<comment type="function">
    <text evidence="7">Acts as a ribosome collision sensor, splitting the ribosome into its 2 subunits. Detects stalled/collided 70S ribosomes which it binds and splits by an ATP-hydrolysis driven conformational change. Acts upstream of the ribosome quality control system (RQC), a ribosome-associated complex that mediates the extraction of incompletely synthesized nascent chains from stalled ribosomes and their subsequent degradation. Probably generates substrates for RQC.</text>
</comment>
<dbReference type="EC" id="3.1.-.-" evidence="7"/>
<protein>
    <recommendedName>
        <fullName evidence="7">Endonuclease MutS2</fullName>
        <ecNumber evidence="7">3.1.-.-</ecNumber>
    </recommendedName>
    <alternativeName>
        <fullName evidence="7">Ribosome-associated protein quality control-upstream factor</fullName>
        <shortName evidence="7">RQC-upstream factor</shortName>
        <shortName evidence="7">RqcU</shortName>
        <ecNumber evidence="7">3.6.4.-</ecNumber>
    </alternativeName>
</protein>
<feature type="coiled-coil region" evidence="8">
    <location>
        <begin position="183"/>
        <end position="214"/>
    </location>
</feature>
<sequence>MGTRAPFAGRSSSSLPPGARGASEAGSFAPQQRSIRSNCMNDHTLRVLEFERVLDMLAGEASFSMGAEKARALRPATTWEGARQLAQETAEMRLLDQQGIDIPFSGARDIRPHLRAAAIGQMLEPGALLECAQVLTTARRARLVLEKVRDRVPTLAAIGDRIGDFRSFADEVENAISPRGEVTDAASDQLALVRRELRAAEARLEQRAQAALADAVRKGAAQEGLLTERNGRKVIPVRSDSRSAVPGIVHDVSSSGATLFIEPFAVVEAGNAVRELRLAEEREVRRVLQRLTDLLGIRAEEALRSVEALGDLDLIHARARLARKMGAALPPAGEVERWFGPGGSTQLRRARHPLLRGNVVPIDVTVGESPQGILITGPNTGGKTVALKTIGLLTLMAQAGMGVPCDDGSRVRFFPRIYADIGDEQSIEQSLSTFSSHLRNIISILGEADRDTLVLLDELGAGTDPAEGAAIARAVIEELLDRGTTIVATTHHGELKVFAHSDPRLENASVEFDLETLSPTYHLVVGLPGQSNALAIARRLGLDEHVVERASEQLSPGHFELEELLAEIRSQRREAEAARAAAEAARQDAERLRRELALEREAIEHERAALLAEAKREADDTLARMRRELEQLRRRAAERQFDPVAAQEALRQAEREREQLARAAVARRAATASPVITREVEPGDLVHVRDIPQLGEALTAPGEDGRLEVQFGSLRMKVSIDRIDRIEKPNPSGGRVVVPAGPQVSHELDLRGQRAEAALERFESYLDAAYRAGLPFVRIIHGKGTGALRAAIREALAKHPLVRSYESAPAAEGGDGVTIALLAG</sequence>
<evidence type="ECO:0000313" key="11">
    <source>
        <dbReference type="EMBL" id="QFG01825.1"/>
    </source>
</evidence>
<keyword evidence="3 7" id="KW-0378">Hydrolase</keyword>
<dbReference type="Pfam" id="PF00488">
    <property type="entry name" value="MutS_V"/>
    <property type="match status" value="1"/>
</dbReference>
<keyword evidence="7 11" id="KW-0255">Endonuclease</keyword>
<evidence type="ECO:0000256" key="2">
    <source>
        <dbReference type="ARBA" id="ARBA00022741"/>
    </source>
</evidence>
<evidence type="ECO:0000256" key="6">
    <source>
        <dbReference type="ARBA" id="ARBA00023125"/>
    </source>
</evidence>
<proteinExistence type="inferred from homology"/>
<dbReference type="Gene3D" id="3.40.50.300">
    <property type="entry name" value="P-loop containing nucleotide triphosphate hydrolases"/>
    <property type="match status" value="1"/>
</dbReference>
<dbReference type="SMART" id="SM00533">
    <property type="entry name" value="MUTSd"/>
    <property type="match status" value="1"/>
</dbReference>
<evidence type="ECO:0000256" key="5">
    <source>
        <dbReference type="ARBA" id="ARBA00022884"/>
    </source>
</evidence>
<evidence type="ECO:0000256" key="7">
    <source>
        <dbReference type="HAMAP-Rule" id="MF_00092"/>
    </source>
</evidence>
<dbReference type="EC" id="3.6.4.-" evidence="7"/>
<dbReference type="InterPro" id="IPR036187">
    <property type="entry name" value="DNA_mismatch_repair_MutS_sf"/>
</dbReference>
<feature type="binding site" evidence="7">
    <location>
        <begin position="377"/>
        <end position="384"/>
    </location>
    <ligand>
        <name>ATP</name>
        <dbReference type="ChEBI" id="CHEBI:30616"/>
    </ligand>
</feature>
<dbReference type="SUPFAM" id="SSF52540">
    <property type="entry name" value="P-loop containing nucleoside triphosphate hydrolases"/>
    <property type="match status" value="1"/>
</dbReference>
<keyword evidence="6 7" id="KW-0238">DNA-binding</keyword>
<dbReference type="PROSITE" id="PS00486">
    <property type="entry name" value="DNA_MISMATCH_REPAIR_2"/>
    <property type="match status" value="1"/>
</dbReference>
<dbReference type="InterPro" id="IPR000432">
    <property type="entry name" value="DNA_mismatch_repair_MutS_C"/>
</dbReference>
<dbReference type="InterPro" id="IPR036063">
    <property type="entry name" value="Smr_dom_sf"/>
</dbReference>
<dbReference type="InterPro" id="IPR007696">
    <property type="entry name" value="DNA_mismatch_repair_MutS_core"/>
</dbReference>
<dbReference type="SMART" id="SM00463">
    <property type="entry name" value="SMR"/>
    <property type="match status" value="1"/>
</dbReference>
<dbReference type="GO" id="GO:0004519">
    <property type="term" value="F:endonuclease activity"/>
    <property type="evidence" value="ECO:0007669"/>
    <property type="project" value="UniProtKB-KW"/>
</dbReference>
<accession>A0ABX6C0P3</accession>
<dbReference type="InterPro" id="IPR005747">
    <property type="entry name" value="MutS2"/>
</dbReference>
<evidence type="ECO:0000256" key="4">
    <source>
        <dbReference type="ARBA" id="ARBA00022840"/>
    </source>
</evidence>
<comment type="similarity">
    <text evidence="7">Belongs to the DNA mismatch repair MutS family. MutS2 subfamily.</text>
</comment>
<keyword evidence="7" id="KW-0540">Nuclease</keyword>
<dbReference type="SUPFAM" id="SSF160443">
    <property type="entry name" value="SMR domain-like"/>
    <property type="match status" value="1"/>
</dbReference>
<keyword evidence="8" id="KW-0175">Coiled coil</keyword>
<keyword evidence="12" id="KW-1185">Reference proteome</keyword>
<evidence type="ECO:0000256" key="3">
    <source>
        <dbReference type="ARBA" id="ARBA00022801"/>
    </source>
</evidence>
<dbReference type="EMBL" id="CP042829">
    <property type="protein sequence ID" value="QFG01825.1"/>
    <property type="molecule type" value="Genomic_DNA"/>
</dbReference>
<dbReference type="HAMAP" id="MF_00092">
    <property type="entry name" value="MutS2"/>
    <property type="match status" value="1"/>
</dbReference>
<evidence type="ECO:0000256" key="1">
    <source>
        <dbReference type="ARBA" id="ARBA00022730"/>
    </source>
</evidence>
<evidence type="ECO:0000256" key="8">
    <source>
        <dbReference type="SAM" id="Coils"/>
    </source>
</evidence>
<dbReference type="PIRSF" id="PIRSF005814">
    <property type="entry name" value="MutS_YshD"/>
    <property type="match status" value="1"/>
</dbReference>
<dbReference type="PANTHER" id="PTHR48466">
    <property type="entry name" value="OS10G0509000 PROTEIN-RELATED"/>
    <property type="match status" value="1"/>
</dbReference>
<dbReference type="NCBIfam" id="TIGR01069">
    <property type="entry name" value="mutS2"/>
    <property type="match status" value="1"/>
</dbReference>
<dbReference type="InterPro" id="IPR046893">
    <property type="entry name" value="MSSS"/>
</dbReference>
<keyword evidence="4 7" id="KW-0067">ATP-binding</keyword>
<comment type="subunit">
    <text evidence="7">Homodimer. Binds to stalled ribosomes, contacting rRNA.</text>
</comment>
<dbReference type="PROSITE" id="PS50828">
    <property type="entry name" value="SMR"/>
    <property type="match status" value="1"/>
</dbReference>
<feature type="coiled-coil region" evidence="8">
    <location>
        <begin position="558"/>
        <end position="670"/>
    </location>
</feature>
<keyword evidence="1 7" id="KW-0699">rRNA-binding</keyword>
<dbReference type="InterPro" id="IPR027417">
    <property type="entry name" value="P-loop_NTPase"/>
</dbReference>
<evidence type="ECO:0000313" key="12">
    <source>
        <dbReference type="Proteomes" id="UP000326331"/>
    </source>
</evidence>
<name>A0ABX6C0P3_9CHLR</name>
<feature type="domain" description="Smr" evidence="10">
    <location>
        <begin position="748"/>
        <end position="823"/>
    </location>
</feature>
<dbReference type="InterPro" id="IPR045076">
    <property type="entry name" value="MutS"/>
</dbReference>
<organism evidence="11 12">
    <name type="scientific">Tepidiforma bonchosmolovskayae</name>
    <dbReference type="NCBI Taxonomy" id="2601677"/>
    <lineage>
        <taxon>Bacteria</taxon>
        <taxon>Bacillati</taxon>
        <taxon>Chloroflexota</taxon>
        <taxon>Tepidiformia</taxon>
        <taxon>Tepidiformales</taxon>
        <taxon>Tepidiformaceae</taxon>
        <taxon>Tepidiforma</taxon>
    </lineage>
</organism>
<dbReference type="SUPFAM" id="SSF48334">
    <property type="entry name" value="DNA repair protein MutS, domain III"/>
    <property type="match status" value="1"/>
</dbReference>
<dbReference type="Pfam" id="PF20297">
    <property type="entry name" value="MSSS"/>
    <property type="match status" value="1"/>
</dbReference>
<evidence type="ECO:0000259" key="10">
    <source>
        <dbReference type="PROSITE" id="PS50828"/>
    </source>
</evidence>
<evidence type="ECO:0000256" key="9">
    <source>
        <dbReference type="SAM" id="MobiDB-lite"/>
    </source>
</evidence>
<reference evidence="11 12" key="2">
    <citation type="submission" date="2019-10" db="EMBL/GenBank/DDBJ databases">
        <title>Thermopilla bonchosmolovskayae gen. nov., sp. nov., a moderately thermophilic Chloroflexi bacterium from a Chukotka hot spring (Arctic, Russia), representing a novel classis Thermopillaia, which include previously uncultivated lineage OLB14.</title>
        <authorList>
            <person name="Kochetkova T.V."/>
            <person name="Zayulina K.S."/>
            <person name="Zhigarkov V.S."/>
            <person name="Minaev N.V."/>
            <person name="Novikov A."/>
            <person name="Toshchakov S.V."/>
            <person name="Elcheninov A.G."/>
            <person name="Kublanov I.V."/>
        </authorList>
    </citation>
    <scope>NUCLEOTIDE SEQUENCE [LARGE SCALE GENOMIC DNA]</scope>
    <source>
        <strain evidence="11 12">3753O</strain>
    </source>
</reference>
<dbReference type="Pfam" id="PF01713">
    <property type="entry name" value="Smr"/>
    <property type="match status" value="1"/>
</dbReference>
<keyword evidence="5 7" id="KW-0694">RNA-binding</keyword>
<dbReference type="Proteomes" id="UP000326331">
    <property type="component" value="Chromosome"/>
</dbReference>
<dbReference type="Gene3D" id="3.30.1370.110">
    <property type="match status" value="1"/>
</dbReference>
<dbReference type="InterPro" id="IPR002625">
    <property type="entry name" value="Smr_dom"/>
</dbReference>